<evidence type="ECO:0000313" key="2">
    <source>
        <dbReference type="Proteomes" id="UP000184010"/>
    </source>
</evidence>
<dbReference type="Proteomes" id="UP000184010">
    <property type="component" value="Unassembled WGS sequence"/>
</dbReference>
<accession>A0A1M7UPE4</accession>
<dbReference type="EMBL" id="FRDN01000015">
    <property type="protein sequence ID" value="SHN84767.1"/>
    <property type="molecule type" value="Genomic_DNA"/>
</dbReference>
<proteinExistence type="predicted"/>
<organism evidence="1 2">
    <name type="scientific">Desulfitobacterium chlororespirans DSM 11544</name>
    <dbReference type="NCBI Taxonomy" id="1121395"/>
    <lineage>
        <taxon>Bacteria</taxon>
        <taxon>Bacillati</taxon>
        <taxon>Bacillota</taxon>
        <taxon>Clostridia</taxon>
        <taxon>Eubacteriales</taxon>
        <taxon>Desulfitobacteriaceae</taxon>
        <taxon>Desulfitobacterium</taxon>
    </lineage>
</organism>
<protein>
    <submittedName>
        <fullName evidence="1">Uncharacterized protein</fullName>
    </submittedName>
</protein>
<name>A0A1M7UPE4_9FIRM</name>
<evidence type="ECO:0000313" key="1">
    <source>
        <dbReference type="EMBL" id="SHN84767.1"/>
    </source>
</evidence>
<keyword evidence="2" id="KW-1185">Reference proteome</keyword>
<gene>
    <name evidence="1" type="ORF">SAMN02745215_04275</name>
</gene>
<sequence>MTQSPLLQHGEIPYKFPLHKLSLQTLPMNTVGIHISGEIIVNDRHNKNPQFAYYLALLAEASKLNTDRIFEVDSNGDLIARIIRCTT</sequence>
<dbReference type="AlphaFoldDB" id="A0A1M7UPE4"/>
<reference evidence="2" key="1">
    <citation type="submission" date="2016-12" db="EMBL/GenBank/DDBJ databases">
        <authorList>
            <person name="Varghese N."/>
            <person name="Submissions S."/>
        </authorList>
    </citation>
    <scope>NUCLEOTIDE SEQUENCE [LARGE SCALE GENOMIC DNA]</scope>
    <source>
        <strain evidence="2">DSM 11544</strain>
    </source>
</reference>